<evidence type="ECO:0000313" key="1">
    <source>
        <dbReference type="EMBL" id="QQN57653.1"/>
    </source>
</evidence>
<gene>
    <name evidence="1" type="ORF">I6H88_14530</name>
</gene>
<dbReference type="Proteomes" id="UP000595426">
    <property type="component" value="Chromosome"/>
</dbReference>
<dbReference type="KEGG" id="egm:AYC65_03600"/>
<proteinExistence type="predicted"/>
<dbReference type="InterPro" id="IPR005901">
    <property type="entry name" value="GLPGLI"/>
</dbReference>
<organism evidence="1 2">
    <name type="scientific">Elizabethkingia bruuniana</name>
    <dbReference type="NCBI Taxonomy" id="1756149"/>
    <lineage>
        <taxon>Bacteria</taxon>
        <taxon>Pseudomonadati</taxon>
        <taxon>Bacteroidota</taxon>
        <taxon>Flavobacteriia</taxon>
        <taxon>Flavobacteriales</taxon>
        <taxon>Weeksellaceae</taxon>
        <taxon>Elizabethkingia</taxon>
    </lineage>
</organism>
<dbReference type="Pfam" id="PF22252">
    <property type="entry name" value="PNGase_F-II_N"/>
    <property type="match status" value="1"/>
</dbReference>
<name>A0A7T7UWQ6_9FLAO</name>
<sequence>MKKTFFFLILVYSLCFSQNILFKSDVQIIYGLDFKPDSTSGKSQNEIVSLYIGKNKSVFQDNKKFQIDSLIASQQHFEFPSKLLFKVNHVVFKDFKKSELVYSEMIDKAVVGYKEPLLQMKWNLKNESKKILTYTSYKAETEFRGRKYTAWYTKEVPFQDGPYKFSGLPGLILEVYDNKQNFHYKLLAIIKKSKEIYIIPIFISQIEKS</sequence>
<dbReference type="NCBIfam" id="TIGR01200">
    <property type="entry name" value="GLPGLI"/>
    <property type="match status" value="1"/>
</dbReference>
<dbReference type="RefSeq" id="WP_059333792.1">
    <property type="nucleotide sequence ID" value="NZ_CBCSDR010000003.1"/>
</dbReference>
<protein>
    <submittedName>
        <fullName evidence="1">GLPGLI family protein</fullName>
    </submittedName>
</protein>
<dbReference type="AlphaFoldDB" id="A0A7T7UWQ6"/>
<accession>A0A7T7UWQ6</accession>
<dbReference type="OrthoDB" id="1440774at2"/>
<evidence type="ECO:0000313" key="2">
    <source>
        <dbReference type="Proteomes" id="UP000595426"/>
    </source>
</evidence>
<reference evidence="1 2" key="1">
    <citation type="submission" date="2020-12" db="EMBL/GenBank/DDBJ databases">
        <title>FDA dAtabase for Regulatory Grade micrObial Sequences (FDA-ARGOS): Supporting development and validation of Infectious Disease Dx tests.</title>
        <authorList>
            <person name="Kerrigan L."/>
            <person name="Long C."/>
            <person name="Tallon L."/>
            <person name="Sadzewicz L."/>
            <person name="Zhao X."/>
            <person name="Boylan J."/>
            <person name="Ott S."/>
            <person name="Bowen H."/>
            <person name="Vavikolanu K."/>
            <person name="Mehta A."/>
            <person name="Aluvathingal J."/>
            <person name="Nadendla S."/>
            <person name="Yan Y."/>
            <person name="Sichtig H."/>
        </authorList>
    </citation>
    <scope>NUCLEOTIDE SEQUENCE [LARGE SCALE GENOMIC DNA]</scope>
    <source>
        <strain evidence="1 2">FDAARGOS_1031</strain>
    </source>
</reference>
<dbReference type="GeneID" id="93131970"/>
<dbReference type="EMBL" id="CP067018">
    <property type="protein sequence ID" value="QQN57653.1"/>
    <property type="molecule type" value="Genomic_DNA"/>
</dbReference>
<keyword evidence="2" id="KW-1185">Reference proteome</keyword>